<dbReference type="EMBL" id="LOXM01000255">
    <property type="protein sequence ID" value="KVG56470.1"/>
    <property type="molecule type" value="Genomic_DNA"/>
</dbReference>
<gene>
    <name evidence="1" type="ORF">WJ33_37235</name>
</gene>
<reference evidence="1 2" key="1">
    <citation type="submission" date="2015-11" db="EMBL/GenBank/DDBJ databases">
        <title>Expanding the genomic diversity of Burkholderia species for the development of highly accurate diagnostics.</title>
        <authorList>
            <person name="Sahl J."/>
            <person name="Keim P."/>
            <person name="Wagner D."/>
        </authorList>
    </citation>
    <scope>NUCLEOTIDE SEQUENCE [LARGE SCALE GENOMIC DNA]</scope>
    <source>
        <strain evidence="1 2">MSMB2036</strain>
    </source>
</reference>
<dbReference type="AlphaFoldDB" id="A0A103QVR0"/>
<comment type="caution">
    <text evidence="1">The sequence shown here is derived from an EMBL/GenBank/DDBJ whole genome shotgun (WGS) entry which is preliminary data.</text>
</comment>
<name>A0A103QVR0_9BURK</name>
<sequence length="84" mass="9406">MNGRRVYGKAPHELEPGDYGRWDADKGNWYARVPDGKCANLTAHEVVEHPDGSITVSPSILVTQPGESPPEWHGWLERGVWRSV</sequence>
<evidence type="ECO:0000313" key="2">
    <source>
        <dbReference type="Proteomes" id="UP000064029"/>
    </source>
</evidence>
<protein>
    <submittedName>
        <fullName evidence="1">Uncharacterized protein</fullName>
    </submittedName>
</protein>
<dbReference type="OrthoDB" id="8101392at2"/>
<accession>A0A103QVR0</accession>
<organism evidence="1 2">
    <name type="scientific">Burkholderia ubonensis</name>
    <dbReference type="NCBI Taxonomy" id="101571"/>
    <lineage>
        <taxon>Bacteria</taxon>
        <taxon>Pseudomonadati</taxon>
        <taxon>Pseudomonadota</taxon>
        <taxon>Betaproteobacteria</taxon>
        <taxon>Burkholderiales</taxon>
        <taxon>Burkholderiaceae</taxon>
        <taxon>Burkholderia</taxon>
        <taxon>Burkholderia cepacia complex</taxon>
    </lineage>
</organism>
<evidence type="ECO:0000313" key="1">
    <source>
        <dbReference type="EMBL" id="KVG56470.1"/>
    </source>
</evidence>
<proteinExistence type="predicted"/>
<dbReference type="RefSeq" id="WP_059758210.1">
    <property type="nucleotide sequence ID" value="NZ_CP013414.1"/>
</dbReference>
<dbReference type="Proteomes" id="UP000064029">
    <property type="component" value="Unassembled WGS sequence"/>
</dbReference>